<evidence type="ECO:0000256" key="1">
    <source>
        <dbReference type="SAM" id="MobiDB-lite"/>
    </source>
</evidence>
<dbReference type="PANTHER" id="PTHR35528">
    <property type="entry name" value="BLL1675 PROTEIN"/>
    <property type="match status" value="1"/>
</dbReference>
<keyword evidence="4" id="KW-1185">Reference proteome</keyword>
<dbReference type="Proteomes" id="UP000752297">
    <property type="component" value="Unassembled WGS sequence"/>
</dbReference>
<dbReference type="AlphaFoldDB" id="A0A949PP61"/>
<organism evidence="3 4">
    <name type="scientific">Falsochrobactrum tianjinense</name>
    <dbReference type="NCBI Taxonomy" id="2706015"/>
    <lineage>
        <taxon>Bacteria</taxon>
        <taxon>Pseudomonadati</taxon>
        <taxon>Pseudomonadota</taxon>
        <taxon>Alphaproteobacteria</taxon>
        <taxon>Hyphomicrobiales</taxon>
        <taxon>Brucellaceae</taxon>
        <taxon>Falsochrobactrum</taxon>
    </lineage>
</organism>
<dbReference type="InterPro" id="IPR052183">
    <property type="entry name" value="IS_Transposase"/>
</dbReference>
<dbReference type="Pfam" id="PF13610">
    <property type="entry name" value="DDE_Tnp_IS240"/>
    <property type="match status" value="1"/>
</dbReference>
<evidence type="ECO:0000259" key="2">
    <source>
        <dbReference type="Pfam" id="PF13610"/>
    </source>
</evidence>
<dbReference type="EMBL" id="JAHRVA010000008">
    <property type="protein sequence ID" value="MBV2144966.1"/>
    <property type="molecule type" value="Genomic_DNA"/>
</dbReference>
<comment type="caution">
    <text evidence="3">The sequence shown here is derived from an EMBL/GenBank/DDBJ whole genome shotgun (WGS) entry which is preliminary data.</text>
</comment>
<dbReference type="PANTHER" id="PTHR35528:SF3">
    <property type="entry name" value="BLL1675 PROTEIN"/>
    <property type="match status" value="1"/>
</dbReference>
<proteinExistence type="predicted"/>
<sequence length="103" mass="12095">MKCARTKFWLWRAVDPDRLVFNVLVQSRCNTKAVKRLMQKLMQGQAHSPRVMITDKLRFYDAARRDIMPSSRISENRAQYSRRWSDGTPSSTRSFMTPPAMAR</sequence>
<accession>A0A949PP61</accession>
<evidence type="ECO:0000313" key="4">
    <source>
        <dbReference type="Proteomes" id="UP000752297"/>
    </source>
</evidence>
<protein>
    <submittedName>
        <fullName evidence="3">DDE-type integrase/transposase/recombinase</fullName>
    </submittedName>
</protein>
<gene>
    <name evidence="3" type="ORF">KUG47_15825</name>
</gene>
<feature type="domain" description="DDE" evidence="2">
    <location>
        <begin position="4"/>
        <end position="85"/>
    </location>
</feature>
<feature type="region of interest" description="Disordered" evidence="1">
    <location>
        <begin position="71"/>
        <end position="103"/>
    </location>
</feature>
<dbReference type="InterPro" id="IPR032874">
    <property type="entry name" value="DDE_dom"/>
</dbReference>
<evidence type="ECO:0000313" key="3">
    <source>
        <dbReference type="EMBL" id="MBV2144966.1"/>
    </source>
</evidence>
<reference evidence="3 4" key="1">
    <citation type="submission" date="2021-06" db="EMBL/GenBank/DDBJ databases">
        <title>Falsochrobactrum tianjin sp.nov., a new petroleum-degrading bacteria isolated from oily soils.</title>
        <authorList>
            <person name="Chen G."/>
            <person name="Chen H."/>
            <person name="Tian J."/>
            <person name="Qing J."/>
            <person name="Zhong L."/>
            <person name="Ma W."/>
            <person name="Song Y."/>
            <person name="Cui X."/>
            <person name="Yan B."/>
        </authorList>
    </citation>
    <scope>NUCLEOTIDE SEQUENCE [LARGE SCALE GENOMIC DNA]</scope>
    <source>
        <strain evidence="3 4">TDYN1</strain>
    </source>
</reference>
<name>A0A949PP61_9HYPH</name>